<organism evidence="1 2">
    <name type="scientific">Exidia glandulosa HHB12029</name>
    <dbReference type="NCBI Taxonomy" id="1314781"/>
    <lineage>
        <taxon>Eukaryota</taxon>
        <taxon>Fungi</taxon>
        <taxon>Dikarya</taxon>
        <taxon>Basidiomycota</taxon>
        <taxon>Agaricomycotina</taxon>
        <taxon>Agaricomycetes</taxon>
        <taxon>Auriculariales</taxon>
        <taxon>Exidiaceae</taxon>
        <taxon>Exidia</taxon>
    </lineage>
</organism>
<gene>
    <name evidence="1" type="ORF">EXIGLDRAFT_374708</name>
</gene>
<dbReference type="AlphaFoldDB" id="A0A165PYX0"/>
<evidence type="ECO:0000313" key="1">
    <source>
        <dbReference type="EMBL" id="KZW02854.1"/>
    </source>
</evidence>
<accession>A0A165PYX0</accession>
<sequence>MTILAYDKQNRLVGRWSRTGARYVHHIQYDEFSRRVEFVGQGSLSVVFPLNELKVPGSLSMY</sequence>
<dbReference type="InParanoid" id="A0A165PYX0"/>
<name>A0A165PYX0_EXIGL</name>
<evidence type="ECO:0000313" key="2">
    <source>
        <dbReference type="Proteomes" id="UP000077266"/>
    </source>
</evidence>
<dbReference type="EMBL" id="KV425886">
    <property type="protein sequence ID" value="KZW02854.1"/>
    <property type="molecule type" value="Genomic_DNA"/>
</dbReference>
<dbReference type="Proteomes" id="UP000077266">
    <property type="component" value="Unassembled WGS sequence"/>
</dbReference>
<dbReference type="OrthoDB" id="2989316at2759"/>
<proteinExistence type="predicted"/>
<reference evidence="1 2" key="1">
    <citation type="journal article" date="2016" name="Mol. Biol. Evol.">
        <title>Comparative Genomics of Early-Diverging Mushroom-Forming Fungi Provides Insights into the Origins of Lignocellulose Decay Capabilities.</title>
        <authorList>
            <person name="Nagy L.G."/>
            <person name="Riley R."/>
            <person name="Tritt A."/>
            <person name="Adam C."/>
            <person name="Daum C."/>
            <person name="Floudas D."/>
            <person name="Sun H."/>
            <person name="Yadav J.S."/>
            <person name="Pangilinan J."/>
            <person name="Larsson K.H."/>
            <person name="Matsuura K."/>
            <person name="Barry K."/>
            <person name="Labutti K."/>
            <person name="Kuo R."/>
            <person name="Ohm R.A."/>
            <person name="Bhattacharya S.S."/>
            <person name="Shirouzu T."/>
            <person name="Yoshinaga Y."/>
            <person name="Martin F.M."/>
            <person name="Grigoriev I.V."/>
            <person name="Hibbett D.S."/>
        </authorList>
    </citation>
    <scope>NUCLEOTIDE SEQUENCE [LARGE SCALE GENOMIC DNA]</scope>
    <source>
        <strain evidence="1 2">HHB12029</strain>
    </source>
</reference>
<keyword evidence="2" id="KW-1185">Reference proteome</keyword>
<protein>
    <submittedName>
        <fullName evidence="1">Uncharacterized protein</fullName>
    </submittedName>
</protein>